<evidence type="ECO:0000259" key="4">
    <source>
        <dbReference type="Pfam" id="PF23071"/>
    </source>
</evidence>
<dbReference type="InterPro" id="IPR055472">
    <property type="entry name" value="DUF7044"/>
</dbReference>
<dbReference type="PANTHER" id="PTHR22255">
    <property type="entry name" value="LP06548P"/>
    <property type="match status" value="1"/>
</dbReference>
<dbReference type="Pfam" id="PF23069">
    <property type="entry name" value="DUF7042"/>
    <property type="match status" value="1"/>
</dbReference>
<feature type="signal peptide" evidence="1">
    <location>
        <begin position="1"/>
        <end position="23"/>
    </location>
</feature>
<dbReference type="AlphaFoldDB" id="A0AA88IHE9"/>
<organism evidence="5 6">
    <name type="scientific">Artemia franciscana</name>
    <name type="common">Brine shrimp</name>
    <name type="synonym">Artemia sanfranciscana</name>
    <dbReference type="NCBI Taxonomy" id="6661"/>
    <lineage>
        <taxon>Eukaryota</taxon>
        <taxon>Metazoa</taxon>
        <taxon>Ecdysozoa</taxon>
        <taxon>Arthropoda</taxon>
        <taxon>Crustacea</taxon>
        <taxon>Branchiopoda</taxon>
        <taxon>Anostraca</taxon>
        <taxon>Artemiidae</taxon>
        <taxon>Artemia</taxon>
    </lineage>
</organism>
<evidence type="ECO:0000256" key="1">
    <source>
        <dbReference type="SAM" id="SignalP"/>
    </source>
</evidence>
<dbReference type="EMBL" id="JAVRJZ010000005">
    <property type="protein sequence ID" value="KAK2721911.1"/>
    <property type="molecule type" value="Genomic_DNA"/>
</dbReference>
<dbReference type="Proteomes" id="UP001187531">
    <property type="component" value="Unassembled WGS sequence"/>
</dbReference>
<protein>
    <submittedName>
        <fullName evidence="5">Uncharacterized protein</fullName>
    </submittedName>
</protein>
<evidence type="ECO:0000259" key="2">
    <source>
        <dbReference type="Pfam" id="PF23069"/>
    </source>
</evidence>
<dbReference type="EMBL" id="JAVRJZ010000005">
    <property type="protein sequence ID" value="KAK2721912.1"/>
    <property type="molecule type" value="Genomic_DNA"/>
</dbReference>
<dbReference type="GO" id="GO:0061909">
    <property type="term" value="P:autophagosome-lysosome fusion"/>
    <property type="evidence" value="ECO:0007669"/>
    <property type="project" value="TreeGrafter"/>
</dbReference>
<feature type="domain" description="DUF7042" evidence="2">
    <location>
        <begin position="129"/>
        <end position="255"/>
    </location>
</feature>
<dbReference type="Pfam" id="PF23070">
    <property type="entry name" value="DUF7043"/>
    <property type="match status" value="1"/>
</dbReference>
<dbReference type="EMBL" id="JAVRJZ010000005">
    <property type="protein sequence ID" value="KAK2721913.1"/>
    <property type="molecule type" value="Genomic_DNA"/>
</dbReference>
<comment type="caution">
    <text evidence="5">The sequence shown here is derived from an EMBL/GenBank/DDBJ whole genome shotgun (WGS) entry which is preliminary data.</text>
</comment>
<evidence type="ECO:0000313" key="6">
    <source>
        <dbReference type="Proteomes" id="UP001187531"/>
    </source>
</evidence>
<reference evidence="5" key="1">
    <citation type="submission" date="2023-07" db="EMBL/GenBank/DDBJ databases">
        <title>Chromosome-level genome assembly of Artemia franciscana.</title>
        <authorList>
            <person name="Jo E."/>
        </authorList>
    </citation>
    <scope>NUCLEOTIDE SEQUENCE</scope>
    <source>
        <tissue evidence="5">Whole body</tissue>
    </source>
</reference>
<accession>A0AA88IHE9</accession>
<dbReference type="InterPro" id="IPR055470">
    <property type="entry name" value="DUF7042"/>
</dbReference>
<feature type="chain" id="PRO_5041851761" evidence="1">
    <location>
        <begin position="24"/>
        <end position="623"/>
    </location>
</feature>
<proteinExistence type="predicted"/>
<feature type="domain" description="DUF7044" evidence="4">
    <location>
        <begin position="30"/>
        <end position="112"/>
    </location>
</feature>
<dbReference type="InterPro" id="IPR055471">
    <property type="entry name" value="DUF7043"/>
</dbReference>
<keyword evidence="6" id="KW-1185">Reference proteome</keyword>
<feature type="domain" description="DUF7043" evidence="3">
    <location>
        <begin position="363"/>
        <end position="438"/>
    </location>
</feature>
<name>A0AA88IHE9_ARTSF</name>
<gene>
    <name evidence="5" type="ORF">QYM36_002470</name>
</gene>
<dbReference type="EMBL" id="JAVRJZ010000005">
    <property type="protein sequence ID" value="KAK2721908.1"/>
    <property type="molecule type" value="Genomic_DNA"/>
</dbReference>
<dbReference type="EMBL" id="JAVRJZ010000005">
    <property type="protein sequence ID" value="KAK2721909.1"/>
    <property type="molecule type" value="Genomic_DNA"/>
</dbReference>
<dbReference type="Pfam" id="PF23071">
    <property type="entry name" value="DUF7044"/>
    <property type="match status" value="1"/>
</dbReference>
<keyword evidence="1" id="KW-0732">Signal</keyword>
<evidence type="ECO:0000259" key="3">
    <source>
        <dbReference type="Pfam" id="PF23070"/>
    </source>
</evidence>
<dbReference type="PANTHER" id="PTHR22255:SF9">
    <property type="entry name" value="LP06548P"/>
    <property type="match status" value="1"/>
</dbReference>
<evidence type="ECO:0000313" key="5">
    <source>
        <dbReference type="EMBL" id="KAK2721912.1"/>
    </source>
</evidence>
<sequence length="623" mass="70053">MAIFPIVIVSLLINLLQPSLTLAFKTENGGCIIPSTWIGEWHQASFREPISITEETITSKGRCIEALGDKAVFFEKSDGCYRCLVFHERHPNILQYKESPCVHKEPIGDMCTRVTADAYLYSMIRIDAKPVTCPLPAPSTFTYSTGKGDCRYPLSSVERCSDPYKKLVRYQACPDVLGAESSEEELTCIATWKEGTSRYLMARLRTRHHAHGHHAERYRCYLIERDRASLKMAQSGDASCNGLFSTSEGARTYVFNPVSAQPLCQFPPWLTRPGMKWSSLDYKSSIEISNSDPKPPSFMEDSYWSSSLTDTSQAWYRRITRRIEESPLVKKEVPVASARHQFLGSELKVWNLTLNPMAMYFSGKHTDIRLSCYQQYDDLNDFSSGVATYVAEILDGCHNGYTCMELRKRSEYIMELSLGSPARRPEDACLPPYFTESQIKSVTYVASSIPATSCPNSGKHIVTWQHRDLGFDQGSSCTEQGVQSFEVGCRSSEMVDMKGNCNLISRASDGFTCHSGWIDENGEYIILTPTRRSSRGSKRFCVAMNSRTPPPITLRDGRIRQEPTRVSWTLSSTACVQPDQISESVAAAFNSTIISQCYRSNSRAFHPSSLLPVLIILIIPFLR</sequence>